<dbReference type="EMBL" id="JAGGKV010000007">
    <property type="protein sequence ID" value="MBP1963918.1"/>
    <property type="molecule type" value="Genomic_DNA"/>
</dbReference>
<feature type="transmembrane region" description="Helical" evidence="1">
    <location>
        <begin position="106"/>
        <end position="125"/>
    </location>
</feature>
<feature type="transmembrane region" description="Helical" evidence="1">
    <location>
        <begin position="163"/>
        <end position="189"/>
    </location>
</feature>
<proteinExistence type="predicted"/>
<feature type="transmembrane region" description="Helical" evidence="1">
    <location>
        <begin position="57"/>
        <end position="74"/>
    </location>
</feature>
<protein>
    <submittedName>
        <fullName evidence="2">Cytochrome b</fullName>
    </submittedName>
</protein>
<name>A0ABS4HZ41_9BACL</name>
<evidence type="ECO:0000313" key="2">
    <source>
        <dbReference type="EMBL" id="MBP1963918.1"/>
    </source>
</evidence>
<keyword evidence="1" id="KW-0472">Membrane</keyword>
<dbReference type="Proteomes" id="UP001519344">
    <property type="component" value="Unassembled WGS sequence"/>
</dbReference>
<feature type="transmembrane region" description="Helical" evidence="1">
    <location>
        <begin position="311"/>
        <end position="332"/>
    </location>
</feature>
<gene>
    <name evidence="2" type="ORF">J2Z65_003139</name>
</gene>
<keyword evidence="3" id="KW-1185">Reference proteome</keyword>
<feature type="transmembrane region" description="Helical" evidence="1">
    <location>
        <begin position="134"/>
        <end position="151"/>
    </location>
</feature>
<feature type="transmembrane region" description="Helical" evidence="1">
    <location>
        <begin position="201"/>
        <end position="221"/>
    </location>
</feature>
<keyword evidence="1" id="KW-0812">Transmembrane</keyword>
<organism evidence="2 3">
    <name type="scientific">Paenibacillus aceris</name>
    <dbReference type="NCBI Taxonomy" id="869555"/>
    <lineage>
        <taxon>Bacteria</taxon>
        <taxon>Bacillati</taxon>
        <taxon>Bacillota</taxon>
        <taxon>Bacilli</taxon>
        <taxon>Bacillales</taxon>
        <taxon>Paenibacillaceae</taxon>
        <taxon>Paenibacillus</taxon>
    </lineage>
</organism>
<sequence>MKHNALNTLLILMAIAVIGTVTSLSIFYASPYVRTWDEVDFTLAIERFDLLAMQPHFPGYPYFILGGWIMNLWMNNGLKALSAFNALVALSAVLPMFWLARRLSGSGAKSLLFPALVASSPYLWLMSSRPMSECAGMALLWWFLWSVRYALDRPASLLRHGLALMMLGFLLGTRLSFFPFSLALVPLWLNLWQGPGRWRKLGYAALAALLFQLVWIAGLVMSEGTLAGFWKLSIAFVEGHFSEWGGGIVSTPMPIGERITQLVFRNLAGSALTAGSALIAVALVLLVVIAGGSRIFLRIRSGAQSRENRQFIYGLVGCAVVYGLWALLGQNIEKPRHIVPLLAPMFLLLFVLIIRTTEQLEAAKQPLPSVMRAIMYGLLVGLIITQTIYGAELQKRQAVEEPAVYQLHDYVRQIQDPFVLFTWEETRVLHYLGADYDHDRIYTYSYFQALAEANAKRRVLLTDHVVQGFIQQGKPVQGHLKQIAEFTSEALFDPAYHRIILYEWVR</sequence>
<feature type="transmembrane region" description="Helical" evidence="1">
    <location>
        <begin position="338"/>
        <end position="357"/>
    </location>
</feature>
<evidence type="ECO:0000313" key="3">
    <source>
        <dbReference type="Proteomes" id="UP001519344"/>
    </source>
</evidence>
<reference evidence="2 3" key="1">
    <citation type="submission" date="2021-03" db="EMBL/GenBank/DDBJ databases">
        <title>Genomic Encyclopedia of Type Strains, Phase IV (KMG-IV): sequencing the most valuable type-strain genomes for metagenomic binning, comparative biology and taxonomic classification.</title>
        <authorList>
            <person name="Goeker M."/>
        </authorList>
    </citation>
    <scope>NUCLEOTIDE SEQUENCE [LARGE SCALE GENOMIC DNA]</scope>
    <source>
        <strain evidence="2 3">DSM 24950</strain>
    </source>
</reference>
<dbReference type="RefSeq" id="WP_167054771.1">
    <property type="nucleotide sequence ID" value="NZ_JAAOZR010000007.1"/>
</dbReference>
<feature type="transmembrane region" description="Helical" evidence="1">
    <location>
        <begin position="81"/>
        <end position="100"/>
    </location>
</feature>
<keyword evidence="1" id="KW-1133">Transmembrane helix</keyword>
<comment type="caution">
    <text evidence="2">The sequence shown here is derived from an EMBL/GenBank/DDBJ whole genome shotgun (WGS) entry which is preliminary data.</text>
</comment>
<accession>A0ABS4HZ41</accession>
<feature type="transmembrane region" description="Helical" evidence="1">
    <location>
        <begin position="267"/>
        <end position="290"/>
    </location>
</feature>
<evidence type="ECO:0000256" key="1">
    <source>
        <dbReference type="SAM" id="Phobius"/>
    </source>
</evidence>
<feature type="transmembrane region" description="Helical" evidence="1">
    <location>
        <begin position="9"/>
        <end position="29"/>
    </location>
</feature>
<feature type="transmembrane region" description="Helical" evidence="1">
    <location>
        <begin position="369"/>
        <end position="389"/>
    </location>
</feature>